<reference evidence="2" key="1">
    <citation type="submission" date="2021-01" db="EMBL/GenBank/DDBJ databases">
        <authorList>
            <person name="Corre E."/>
            <person name="Pelletier E."/>
            <person name="Niang G."/>
            <person name="Scheremetjew M."/>
            <person name="Finn R."/>
            <person name="Kale V."/>
            <person name="Holt S."/>
            <person name="Cochrane G."/>
            <person name="Meng A."/>
            <person name="Brown T."/>
            <person name="Cohen L."/>
        </authorList>
    </citation>
    <scope>NUCLEOTIDE SEQUENCE</scope>
    <source>
        <strain evidence="2">Isolate 1302-5</strain>
    </source>
</reference>
<dbReference type="EMBL" id="HBKQ01046183">
    <property type="protein sequence ID" value="CAE2270712.1"/>
    <property type="molecule type" value="Transcribed_RNA"/>
</dbReference>
<feature type="region of interest" description="Disordered" evidence="1">
    <location>
        <begin position="21"/>
        <end position="87"/>
    </location>
</feature>
<gene>
    <name evidence="2" type="ORF">OAUR00152_LOCUS31830</name>
</gene>
<name>A0A7S4JQ51_9STRA</name>
<protein>
    <submittedName>
        <fullName evidence="2">Uncharacterized protein</fullName>
    </submittedName>
</protein>
<proteinExistence type="predicted"/>
<organism evidence="2">
    <name type="scientific">Odontella aurita</name>
    <dbReference type="NCBI Taxonomy" id="265563"/>
    <lineage>
        <taxon>Eukaryota</taxon>
        <taxon>Sar</taxon>
        <taxon>Stramenopiles</taxon>
        <taxon>Ochrophyta</taxon>
        <taxon>Bacillariophyta</taxon>
        <taxon>Mediophyceae</taxon>
        <taxon>Biddulphiophycidae</taxon>
        <taxon>Eupodiscales</taxon>
        <taxon>Odontellaceae</taxon>
        <taxon>Odontella</taxon>
    </lineage>
</organism>
<accession>A0A7S4JQ51</accession>
<sequence length="142" mass="15673">MCSPDRTAAALSVFQEAMDVISSREGDDAAAPPASQQRYERTEEEAPPSQRDTAPESSAQSPRRPRRRTYPSRSIAPLTLKEPSMLSTHRLREKYGLSMPSSLVSPAFKRNLIDVRQRGSDGQNSAVVRVSAATNRKVRTVC</sequence>
<evidence type="ECO:0000256" key="1">
    <source>
        <dbReference type="SAM" id="MobiDB-lite"/>
    </source>
</evidence>
<dbReference type="AlphaFoldDB" id="A0A7S4JQ51"/>
<evidence type="ECO:0000313" key="2">
    <source>
        <dbReference type="EMBL" id="CAE2270712.1"/>
    </source>
</evidence>